<evidence type="ECO:0000313" key="1">
    <source>
        <dbReference type="EMBL" id="VEH06424.1"/>
    </source>
</evidence>
<name>A0AB38VRL2_9CORY</name>
<proteinExistence type="predicted"/>
<dbReference type="Proteomes" id="UP000271380">
    <property type="component" value="Chromosome"/>
</dbReference>
<reference evidence="1 2" key="1">
    <citation type="submission" date="2018-12" db="EMBL/GenBank/DDBJ databases">
        <authorList>
            <consortium name="Pathogen Informatics"/>
        </authorList>
    </citation>
    <scope>NUCLEOTIDE SEQUENCE [LARGE SCALE GENOMIC DNA]</scope>
    <source>
        <strain evidence="1 2">NCTC949</strain>
    </source>
</reference>
<evidence type="ECO:0000313" key="2">
    <source>
        <dbReference type="Proteomes" id="UP000271380"/>
    </source>
</evidence>
<protein>
    <submittedName>
        <fullName evidence="1">Uncharacterized protein</fullName>
    </submittedName>
</protein>
<organism evidence="1 2">
    <name type="scientific">Corynebacterium kutscheri</name>
    <dbReference type="NCBI Taxonomy" id="35755"/>
    <lineage>
        <taxon>Bacteria</taxon>
        <taxon>Bacillati</taxon>
        <taxon>Actinomycetota</taxon>
        <taxon>Actinomycetes</taxon>
        <taxon>Mycobacteriales</taxon>
        <taxon>Corynebacteriaceae</taxon>
        <taxon>Corynebacterium</taxon>
    </lineage>
</organism>
<sequence length="76" mass="8538">MCSGLEKNKNNYLTHCFSIDFSVFTWVIEVIQSKCFGCSVLLSDGSRTALSLLRRECVGSRRAWLPPEGAVLPKDR</sequence>
<dbReference type="AlphaFoldDB" id="A0AB38VRL2"/>
<gene>
    <name evidence="1" type="ORF">NCTC949_01115</name>
</gene>
<dbReference type="EMBL" id="LR134377">
    <property type="protein sequence ID" value="VEH06424.1"/>
    <property type="molecule type" value="Genomic_DNA"/>
</dbReference>
<accession>A0AB38VRL2</accession>